<dbReference type="InterPro" id="IPR001986">
    <property type="entry name" value="Enolpyruvate_Tfrase_dom"/>
</dbReference>
<evidence type="ECO:0000256" key="7">
    <source>
        <dbReference type="ARBA" id="ARBA00044633"/>
    </source>
</evidence>
<feature type="binding site" evidence="8">
    <location>
        <position position="159"/>
    </location>
    <ligand>
        <name>3-phosphoshikimate</name>
        <dbReference type="ChEBI" id="CHEBI:145989"/>
    </ligand>
</feature>
<dbReference type="AlphaFoldDB" id="A0A3G8ZKX5"/>
<comment type="pathway">
    <text evidence="1 8">Metabolic intermediate biosynthesis; chorismate biosynthesis; chorismate from D-erythrose 4-phosphate and phosphoenolpyruvate: step 6/7.</text>
</comment>
<feature type="domain" description="Enolpyruvate transferase" evidence="9">
    <location>
        <begin position="5"/>
        <end position="407"/>
    </location>
</feature>
<feature type="binding site" evidence="8">
    <location>
        <position position="19"/>
    </location>
    <ligand>
        <name>3-phosphoshikimate</name>
        <dbReference type="ChEBI" id="CHEBI:145989"/>
    </ligand>
</feature>
<feature type="binding site" evidence="8">
    <location>
        <position position="303"/>
    </location>
    <ligand>
        <name>3-phosphoshikimate</name>
        <dbReference type="ChEBI" id="CHEBI:145989"/>
    </ligand>
</feature>
<feature type="active site" description="Proton acceptor" evidence="8">
    <location>
        <position position="303"/>
    </location>
</feature>
<keyword evidence="4 8" id="KW-0028">Amino-acid biosynthesis</keyword>
<evidence type="ECO:0000256" key="8">
    <source>
        <dbReference type="HAMAP-Rule" id="MF_00210"/>
    </source>
</evidence>
<feature type="binding site" evidence="8">
    <location>
        <position position="116"/>
    </location>
    <ligand>
        <name>phosphoenolpyruvate</name>
        <dbReference type="ChEBI" id="CHEBI:58702"/>
    </ligand>
</feature>
<dbReference type="PROSITE" id="PS00885">
    <property type="entry name" value="EPSP_SYNTHASE_2"/>
    <property type="match status" value="1"/>
</dbReference>
<proteinExistence type="inferred from homology"/>
<dbReference type="EMBL" id="CP034170">
    <property type="protein sequence ID" value="AZI57495.1"/>
    <property type="molecule type" value="Genomic_DNA"/>
</dbReference>
<feature type="binding site" evidence="8">
    <location>
        <position position="400"/>
    </location>
    <ligand>
        <name>phosphoenolpyruvate</name>
        <dbReference type="ChEBI" id="CHEBI:58702"/>
    </ligand>
</feature>
<comment type="subunit">
    <text evidence="8">Monomer.</text>
</comment>
<keyword evidence="5 8" id="KW-0808">Transferase</keyword>
<evidence type="ECO:0000313" key="10">
    <source>
        <dbReference type="EMBL" id="AZI57495.1"/>
    </source>
</evidence>
<evidence type="ECO:0000256" key="3">
    <source>
        <dbReference type="ARBA" id="ARBA00022490"/>
    </source>
</evidence>
<feature type="binding site" evidence="8">
    <location>
        <position position="24"/>
    </location>
    <ligand>
        <name>3-phosphoshikimate</name>
        <dbReference type="ChEBI" id="CHEBI:145989"/>
    </ligand>
</feature>
<feature type="binding site" evidence="8">
    <location>
        <position position="88"/>
    </location>
    <ligand>
        <name>phosphoenolpyruvate</name>
        <dbReference type="ChEBI" id="CHEBI:58702"/>
    </ligand>
</feature>
<dbReference type="PANTHER" id="PTHR21090">
    <property type="entry name" value="AROM/DEHYDROQUINATE SYNTHASE"/>
    <property type="match status" value="1"/>
</dbReference>
<dbReference type="PANTHER" id="PTHR21090:SF5">
    <property type="entry name" value="PENTAFUNCTIONAL AROM POLYPEPTIDE"/>
    <property type="match status" value="1"/>
</dbReference>
<dbReference type="FunFam" id="3.65.10.10:FF:000010">
    <property type="entry name" value="3-phosphoshikimate 1-carboxyvinyltransferase"/>
    <property type="match status" value="1"/>
</dbReference>
<comment type="function">
    <text evidence="8">Catalyzes the transfer of the enolpyruvyl moiety of phosphoenolpyruvate (PEP) to the 5-hydroxyl of shikimate-3-phosphate (S3P) to produce enolpyruvyl shikimate-3-phosphate and inorganic phosphate.</text>
</comment>
<dbReference type="InterPro" id="IPR036968">
    <property type="entry name" value="Enolpyruvate_Tfrase_sf"/>
</dbReference>
<dbReference type="UniPathway" id="UPA00053">
    <property type="reaction ID" value="UER00089"/>
</dbReference>
<feature type="binding site" evidence="8">
    <location>
        <position position="330"/>
    </location>
    <ligand>
        <name>3-phosphoshikimate</name>
        <dbReference type="ChEBI" id="CHEBI:145989"/>
    </ligand>
</feature>
<feature type="binding site" evidence="8">
    <location>
        <position position="334"/>
    </location>
    <ligand>
        <name>phosphoenolpyruvate</name>
        <dbReference type="ChEBI" id="CHEBI:58702"/>
    </ligand>
</feature>
<dbReference type="SUPFAM" id="SSF55205">
    <property type="entry name" value="EPT/RTPC-like"/>
    <property type="match status" value="1"/>
</dbReference>
<dbReference type="PIRSF" id="PIRSF000505">
    <property type="entry name" value="EPSPS"/>
    <property type="match status" value="1"/>
</dbReference>
<dbReference type="FunFam" id="3.65.10.10:FF:000011">
    <property type="entry name" value="3-phosphoshikimate 1-carboxyvinyltransferase"/>
    <property type="match status" value="1"/>
</dbReference>
<evidence type="ECO:0000313" key="11">
    <source>
        <dbReference type="Proteomes" id="UP000268084"/>
    </source>
</evidence>
<reference evidence="10 11" key="2">
    <citation type="submission" date="2018-12" db="EMBL/GenBank/DDBJ databases">
        <title>Nakamurella antarcticus sp. nov., isolated from Antarctica South Shetland Islands soil.</title>
        <authorList>
            <person name="Peng F."/>
        </authorList>
    </citation>
    <scope>NUCLEOTIDE SEQUENCE [LARGE SCALE GENOMIC DNA]</scope>
    <source>
        <strain evidence="10 11">S14-144</strain>
    </source>
</reference>
<evidence type="ECO:0000259" key="9">
    <source>
        <dbReference type="Pfam" id="PF00275"/>
    </source>
</evidence>
<feature type="binding site" evidence="8">
    <location>
        <position position="161"/>
    </location>
    <ligand>
        <name>3-phosphoshikimate</name>
        <dbReference type="ChEBI" id="CHEBI:145989"/>
    </ligand>
</feature>
<sequence>MAPTTTRPVIGTVCVPGSKSITNRALILAAQATGPSILIAPLRSRDSNLMAAGLRALGISIEDHEDGSWLVTPGPVVGPADIDCGLAGTVMRFLPPLAATARGVVRFDGDPHARTRPMATVLDALRDLGADIAGEGLPFTIAGHGALAGGVVTVDAAASSQFVSGLLLSGASFAGGVSVIHRGDPVPSLPHIQMTVLALRHVGVEVDDSEPNRWTVRPGPVSPWTTIIEPDLSNATPFLAAAAITGGAVTIKNWPSSTTQPGDEIRMVLQRMGASVELVDGDLTVTGPAQLQGIDIDLHDIAELTPTIAALTLFAAGPSHLRGIGHIRGHETDRIAGLAANITALGGDVRADHDALHITPRALHGGAWPAYADHRMATAGAIVGLLVPGVCIDDIDSTAKTLPDFDRMWDDLLGGVS</sequence>
<dbReference type="EC" id="2.5.1.19" evidence="8"/>
<dbReference type="GO" id="GO:0005737">
    <property type="term" value="C:cytoplasm"/>
    <property type="evidence" value="ECO:0007669"/>
    <property type="project" value="UniProtKB-SubCell"/>
</dbReference>
<dbReference type="Proteomes" id="UP000268084">
    <property type="component" value="Chromosome"/>
</dbReference>
<comment type="caution">
    <text evidence="8">Lacks conserved residue(s) required for the propagation of feature annotation.</text>
</comment>
<dbReference type="GO" id="GO:0009423">
    <property type="term" value="P:chorismate biosynthetic process"/>
    <property type="evidence" value="ECO:0007669"/>
    <property type="project" value="UniProtKB-UniRule"/>
</dbReference>
<dbReference type="Pfam" id="PF00275">
    <property type="entry name" value="EPSP_synthase"/>
    <property type="match status" value="1"/>
</dbReference>
<dbReference type="GO" id="GO:0009073">
    <property type="term" value="P:aromatic amino acid family biosynthetic process"/>
    <property type="evidence" value="ECO:0007669"/>
    <property type="project" value="UniProtKB-KW"/>
</dbReference>
<reference evidence="10 11" key="1">
    <citation type="submission" date="2018-11" db="EMBL/GenBank/DDBJ databases">
        <authorList>
            <person name="Da X."/>
        </authorList>
    </citation>
    <scope>NUCLEOTIDE SEQUENCE [LARGE SCALE GENOMIC DNA]</scope>
    <source>
        <strain evidence="10 11">S14-144</strain>
    </source>
</reference>
<dbReference type="HAMAP" id="MF_00210">
    <property type="entry name" value="EPSP_synth"/>
    <property type="match status" value="1"/>
</dbReference>
<comment type="subcellular location">
    <subcellularLocation>
        <location evidence="8">Cytoplasm</location>
    </subcellularLocation>
</comment>
<feature type="binding site" evidence="8">
    <location>
        <position position="19"/>
    </location>
    <ligand>
        <name>phosphoenolpyruvate</name>
        <dbReference type="ChEBI" id="CHEBI:58702"/>
    </ligand>
</feature>
<feature type="binding site" evidence="8">
    <location>
        <position position="161"/>
    </location>
    <ligand>
        <name>phosphoenolpyruvate</name>
        <dbReference type="ChEBI" id="CHEBI:58702"/>
    </ligand>
</feature>
<accession>A0A3G8ZKX5</accession>
<keyword evidence="6 8" id="KW-0057">Aromatic amino acid biosynthesis</keyword>
<evidence type="ECO:0000256" key="1">
    <source>
        <dbReference type="ARBA" id="ARBA00004811"/>
    </source>
</evidence>
<feature type="binding site" evidence="8">
    <location>
        <position position="20"/>
    </location>
    <ligand>
        <name>3-phosphoshikimate</name>
        <dbReference type="ChEBI" id="CHEBI:145989"/>
    </ligand>
</feature>
<keyword evidence="3 8" id="KW-0963">Cytoplasm</keyword>
<gene>
    <name evidence="8 10" type="primary">aroA</name>
    <name evidence="10" type="ORF">EH165_04270</name>
</gene>
<dbReference type="OrthoDB" id="9809920at2"/>
<dbReference type="GO" id="GO:0003866">
    <property type="term" value="F:3-phosphoshikimate 1-carboxyvinyltransferase activity"/>
    <property type="evidence" value="ECO:0007669"/>
    <property type="project" value="UniProtKB-UniRule"/>
</dbReference>
<dbReference type="CDD" id="cd01556">
    <property type="entry name" value="EPSP_synthase"/>
    <property type="match status" value="1"/>
</dbReference>
<keyword evidence="11" id="KW-1185">Reference proteome</keyword>
<dbReference type="RefSeq" id="WP_124798180.1">
    <property type="nucleotide sequence ID" value="NZ_CP034170.1"/>
</dbReference>
<dbReference type="InterPro" id="IPR006264">
    <property type="entry name" value="EPSP_synthase"/>
</dbReference>
<organism evidence="10 11">
    <name type="scientific">Nakamurella antarctica</name>
    <dbReference type="NCBI Taxonomy" id="1902245"/>
    <lineage>
        <taxon>Bacteria</taxon>
        <taxon>Bacillati</taxon>
        <taxon>Actinomycetota</taxon>
        <taxon>Actinomycetes</taxon>
        <taxon>Nakamurellales</taxon>
        <taxon>Nakamurellaceae</taxon>
        <taxon>Nakamurella</taxon>
    </lineage>
</organism>
<evidence type="ECO:0000256" key="2">
    <source>
        <dbReference type="ARBA" id="ARBA00009948"/>
    </source>
</evidence>
<protein>
    <recommendedName>
        <fullName evidence="8">3-phosphoshikimate 1-carboxyvinyltransferase</fullName>
        <ecNumber evidence="8">2.5.1.19</ecNumber>
    </recommendedName>
    <alternativeName>
        <fullName evidence="8">5-enolpyruvylshikimate-3-phosphate synthase</fullName>
        <shortName evidence="8">EPSP synthase</shortName>
        <shortName evidence="8">EPSPS</shortName>
    </alternativeName>
</protein>
<dbReference type="NCBIfam" id="TIGR01356">
    <property type="entry name" value="aroA"/>
    <property type="match status" value="1"/>
</dbReference>
<dbReference type="PROSITE" id="PS00104">
    <property type="entry name" value="EPSP_SYNTHASE_1"/>
    <property type="match status" value="1"/>
</dbReference>
<feature type="binding site" evidence="8">
    <location>
        <position position="188"/>
    </location>
    <ligand>
        <name>3-phosphoshikimate</name>
        <dbReference type="ChEBI" id="CHEBI:145989"/>
    </ligand>
</feature>
<dbReference type="KEGG" id="nak:EH165_04270"/>
<comment type="similarity">
    <text evidence="2 8">Belongs to the EPSP synthase family.</text>
</comment>
<evidence type="ECO:0000256" key="4">
    <source>
        <dbReference type="ARBA" id="ARBA00022605"/>
    </source>
</evidence>
<dbReference type="InterPro" id="IPR023193">
    <property type="entry name" value="EPSP_synthase_CS"/>
</dbReference>
<dbReference type="GO" id="GO:0008652">
    <property type="term" value="P:amino acid biosynthetic process"/>
    <property type="evidence" value="ECO:0007669"/>
    <property type="project" value="UniProtKB-KW"/>
</dbReference>
<comment type="catalytic activity">
    <reaction evidence="7">
        <text>3-phosphoshikimate + phosphoenolpyruvate = 5-O-(1-carboxyvinyl)-3-phosphoshikimate + phosphate</text>
        <dbReference type="Rhea" id="RHEA:21256"/>
        <dbReference type="ChEBI" id="CHEBI:43474"/>
        <dbReference type="ChEBI" id="CHEBI:57701"/>
        <dbReference type="ChEBI" id="CHEBI:58702"/>
        <dbReference type="ChEBI" id="CHEBI:145989"/>
        <dbReference type="EC" id="2.5.1.19"/>
    </reaction>
    <physiologicalReaction direction="left-to-right" evidence="7">
        <dbReference type="Rhea" id="RHEA:21257"/>
    </physiologicalReaction>
</comment>
<name>A0A3G8ZKX5_9ACTN</name>
<dbReference type="InterPro" id="IPR013792">
    <property type="entry name" value="RNA3'P_cycl/enolpyr_Trfase_a/b"/>
</dbReference>
<feature type="binding site" evidence="8">
    <location>
        <position position="160"/>
    </location>
    <ligand>
        <name>3-phosphoshikimate</name>
        <dbReference type="ChEBI" id="CHEBI:145989"/>
    </ligand>
</feature>
<feature type="binding site" evidence="8">
    <location>
        <position position="375"/>
    </location>
    <ligand>
        <name>phosphoenolpyruvate</name>
        <dbReference type="ChEBI" id="CHEBI:58702"/>
    </ligand>
</feature>
<evidence type="ECO:0000256" key="5">
    <source>
        <dbReference type="ARBA" id="ARBA00022679"/>
    </source>
</evidence>
<dbReference type="Gene3D" id="3.65.10.10">
    <property type="entry name" value="Enolpyruvate transferase domain"/>
    <property type="match status" value="2"/>
</dbReference>
<evidence type="ECO:0000256" key="6">
    <source>
        <dbReference type="ARBA" id="ARBA00023141"/>
    </source>
</evidence>